<dbReference type="Proteomes" id="UP000199118">
    <property type="component" value="Unassembled WGS sequence"/>
</dbReference>
<feature type="domain" description="Flagellin C-terminal" evidence="1">
    <location>
        <begin position="263"/>
        <end position="335"/>
    </location>
</feature>
<dbReference type="SUPFAM" id="SSF64518">
    <property type="entry name" value="Phase 1 flagellin"/>
    <property type="match status" value="1"/>
</dbReference>
<dbReference type="InterPro" id="IPR046358">
    <property type="entry name" value="Flagellin_C"/>
</dbReference>
<reference evidence="2 3" key="1">
    <citation type="submission" date="2016-10" db="EMBL/GenBank/DDBJ databases">
        <authorList>
            <person name="de Groot N.N."/>
        </authorList>
    </citation>
    <scope>NUCLEOTIDE SEQUENCE [LARGE SCALE GENOMIC DNA]</scope>
    <source>
        <strain evidence="2 3">DSM 17890</strain>
    </source>
</reference>
<keyword evidence="2" id="KW-0966">Cell projection</keyword>
<dbReference type="AlphaFoldDB" id="A0A1H2X8P6"/>
<protein>
    <submittedName>
        <fullName evidence="2">Flagellar hook-associated protein 3 FlgL</fullName>
    </submittedName>
</protein>
<dbReference type="EMBL" id="FNMZ01000002">
    <property type="protein sequence ID" value="SDW89167.1"/>
    <property type="molecule type" value="Genomic_DNA"/>
</dbReference>
<keyword evidence="3" id="KW-1185">Reference proteome</keyword>
<evidence type="ECO:0000259" key="1">
    <source>
        <dbReference type="Pfam" id="PF00700"/>
    </source>
</evidence>
<gene>
    <name evidence="2" type="ORF">SAMN05444336_102648</name>
</gene>
<evidence type="ECO:0000313" key="2">
    <source>
        <dbReference type="EMBL" id="SDW89167.1"/>
    </source>
</evidence>
<name>A0A1H2X8P6_9RHOB</name>
<keyword evidence="2" id="KW-0282">Flagellum</keyword>
<organism evidence="2 3">
    <name type="scientific">Albimonas donghaensis</name>
    <dbReference type="NCBI Taxonomy" id="356660"/>
    <lineage>
        <taxon>Bacteria</taxon>
        <taxon>Pseudomonadati</taxon>
        <taxon>Pseudomonadota</taxon>
        <taxon>Alphaproteobacteria</taxon>
        <taxon>Rhodobacterales</taxon>
        <taxon>Paracoccaceae</taxon>
        <taxon>Albimonas</taxon>
    </lineage>
</organism>
<dbReference type="Pfam" id="PF00700">
    <property type="entry name" value="Flagellin_C"/>
    <property type="match status" value="1"/>
</dbReference>
<sequence>MMTSPLPDLASALRLQRDAGDVRAALERAGRELSTGRKDDLFAASGHDPRRLLAIEASQARAARESEGVSLSQGRVSLTQSVMGGLGELANELGLELSASLARGDYNSARIHAAGAQDAFRAAVQNLNTRYGGRTLFAGAAVDQPALAPPDDILADVSALLAGAVDAADAIAQVDFYFDDPAGGFAATRFLGSAEDAPRATIDEGASVDISRRADDPEVRALLKGLALAAATVDPAYAGPADAETDLLGHAADVTVASRELIVQSQAMLGLSEQRLEEASVRISARRDALDIAWNDATSRDPFDAATEFQAVEQQLERVFAVTARMSRLTLLDFLR</sequence>
<evidence type="ECO:0000313" key="3">
    <source>
        <dbReference type="Proteomes" id="UP000199118"/>
    </source>
</evidence>
<dbReference type="STRING" id="356660.SAMN05444336_102648"/>
<accession>A0A1H2X8P6</accession>
<proteinExistence type="predicted"/>
<keyword evidence="2" id="KW-0969">Cilium</keyword>